<dbReference type="Proteomes" id="UP001153076">
    <property type="component" value="Unassembled WGS sequence"/>
</dbReference>
<name>A0A9Q1JXZ7_9CARY</name>
<proteinExistence type="predicted"/>
<dbReference type="AlphaFoldDB" id="A0A9Q1JXZ7"/>
<dbReference type="OrthoDB" id="2423701at2759"/>
<keyword evidence="3" id="KW-1185">Reference proteome</keyword>
<evidence type="ECO:0000313" key="2">
    <source>
        <dbReference type="EMBL" id="KAJ8433481.1"/>
    </source>
</evidence>
<dbReference type="EMBL" id="JAKOGI010000535">
    <property type="protein sequence ID" value="KAJ8433481.1"/>
    <property type="molecule type" value="Genomic_DNA"/>
</dbReference>
<sequence>MATLLVKGHRLSLPPMVLGYIYHASHPGYSGEAGATLPIHYVIGWLAELFPRLYSRHPDLMPIQCIPTSLASLFCNLKENWVWESTLKEVEMIIGIIADLDSSKDLPASREQVFQSLSALHSMIDIYKLSAIEICWLSSKMEEIFEIAESVTQIQKSVDIDWVNTLSDQDLTCSSEIVHIKGQLDNLSNESSKLRLKEQEILKEEKRISKMQKNLTRSLIEAEGKLKSSLDLKKKKTEQDVEKEKDHLKNLISSVIFFNNV</sequence>
<organism evidence="2 3">
    <name type="scientific">Carnegiea gigantea</name>
    <dbReference type="NCBI Taxonomy" id="171969"/>
    <lineage>
        <taxon>Eukaryota</taxon>
        <taxon>Viridiplantae</taxon>
        <taxon>Streptophyta</taxon>
        <taxon>Embryophyta</taxon>
        <taxon>Tracheophyta</taxon>
        <taxon>Spermatophyta</taxon>
        <taxon>Magnoliopsida</taxon>
        <taxon>eudicotyledons</taxon>
        <taxon>Gunneridae</taxon>
        <taxon>Pentapetalae</taxon>
        <taxon>Caryophyllales</taxon>
        <taxon>Cactineae</taxon>
        <taxon>Cactaceae</taxon>
        <taxon>Cactoideae</taxon>
        <taxon>Echinocereeae</taxon>
        <taxon>Carnegiea</taxon>
    </lineage>
</organism>
<evidence type="ECO:0000256" key="1">
    <source>
        <dbReference type="SAM" id="Coils"/>
    </source>
</evidence>
<feature type="coiled-coil region" evidence="1">
    <location>
        <begin position="184"/>
        <end position="254"/>
    </location>
</feature>
<reference evidence="2" key="1">
    <citation type="submission" date="2022-04" db="EMBL/GenBank/DDBJ databases">
        <title>Carnegiea gigantea Genome sequencing and assembly v2.</title>
        <authorList>
            <person name="Copetti D."/>
            <person name="Sanderson M.J."/>
            <person name="Burquez A."/>
            <person name="Wojciechowski M.F."/>
        </authorList>
    </citation>
    <scope>NUCLEOTIDE SEQUENCE</scope>
    <source>
        <strain evidence="2">SGP5-SGP5p</strain>
        <tissue evidence="2">Aerial part</tissue>
    </source>
</reference>
<accession>A0A9Q1JXZ7</accession>
<keyword evidence="1" id="KW-0175">Coiled coil</keyword>
<protein>
    <submittedName>
        <fullName evidence="2">Uncharacterized protein</fullName>
    </submittedName>
</protein>
<evidence type="ECO:0000313" key="3">
    <source>
        <dbReference type="Proteomes" id="UP001153076"/>
    </source>
</evidence>
<gene>
    <name evidence="2" type="ORF">Cgig2_004419</name>
</gene>
<comment type="caution">
    <text evidence="2">The sequence shown here is derived from an EMBL/GenBank/DDBJ whole genome shotgun (WGS) entry which is preliminary data.</text>
</comment>